<evidence type="ECO:0008006" key="4">
    <source>
        <dbReference type="Google" id="ProtNLM"/>
    </source>
</evidence>
<keyword evidence="1" id="KW-0812">Transmembrane</keyword>
<reference evidence="2 3" key="1">
    <citation type="submission" date="2018-04" db="EMBL/GenBank/DDBJ databases">
        <title>Novel Campyloabacter and Helicobacter Species and Strains.</title>
        <authorList>
            <person name="Mannion A.J."/>
            <person name="Shen Z."/>
            <person name="Fox J.G."/>
        </authorList>
    </citation>
    <scope>NUCLEOTIDE SEQUENCE [LARGE SCALE GENOMIC DNA]</scope>
    <source>
        <strain evidence="2 3">MIT 12-6600</strain>
    </source>
</reference>
<keyword evidence="1" id="KW-0472">Membrane</keyword>
<keyword evidence="3" id="KW-1185">Reference proteome</keyword>
<feature type="transmembrane region" description="Helical" evidence="1">
    <location>
        <begin position="56"/>
        <end position="79"/>
    </location>
</feature>
<gene>
    <name evidence="2" type="ORF">CQA54_05825</name>
</gene>
<accession>A0A3D8IPN1</accession>
<evidence type="ECO:0000256" key="1">
    <source>
        <dbReference type="SAM" id="Phobius"/>
    </source>
</evidence>
<feature type="transmembrane region" description="Helical" evidence="1">
    <location>
        <begin position="85"/>
        <end position="105"/>
    </location>
</feature>
<dbReference type="OrthoDB" id="5329781at2"/>
<proteinExistence type="predicted"/>
<dbReference type="EMBL" id="NXLT01000004">
    <property type="protein sequence ID" value="RDU66876.1"/>
    <property type="molecule type" value="Genomic_DNA"/>
</dbReference>
<organism evidence="2 3">
    <name type="scientific">Helicobacter equorum</name>
    <dbReference type="NCBI Taxonomy" id="361872"/>
    <lineage>
        <taxon>Bacteria</taxon>
        <taxon>Pseudomonadati</taxon>
        <taxon>Campylobacterota</taxon>
        <taxon>Epsilonproteobacteria</taxon>
        <taxon>Campylobacterales</taxon>
        <taxon>Helicobacteraceae</taxon>
        <taxon>Helicobacter</taxon>
    </lineage>
</organism>
<evidence type="ECO:0000313" key="3">
    <source>
        <dbReference type="Proteomes" id="UP000256514"/>
    </source>
</evidence>
<protein>
    <recommendedName>
        <fullName evidence="4">TerC family integral membrane protein</fullName>
    </recommendedName>
</protein>
<dbReference type="RefSeq" id="WP_115571195.1">
    <property type="nucleotide sequence ID" value="NZ_NXLT01000004.1"/>
</dbReference>
<sequence>MQEVSQSLAQTPMIIESFRQLTFYHSFFSLFLILPFVLNLWSLFFYKNLVQLNKRIWFMMPLIFFLLSVAVLSGLNILVFNPQSFGISTIVMIILCLVVFGGEIYRIKILKIARRTSLEAMQRYVVFCKMLYTIDIILYALVILSVGIF</sequence>
<dbReference type="Proteomes" id="UP000256514">
    <property type="component" value="Unassembled WGS sequence"/>
</dbReference>
<feature type="transmembrane region" description="Helical" evidence="1">
    <location>
        <begin position="23"/>
        <end position="44"/>
    </location>
</feature>
<feature type="transmembrane region" description="Helical" evidence="1">
    <location>
        <begin position="126"/>
        <end position="148"/>
    </location>
</feature>
<dbReference type="AlphaFoldDB" id="A0A3D8IPN1"/>
<evidence type="ECO:0000313" key="2">
    <source>
        <dbReference type="EMBL" id="RDU66876.1"/>
    </source>
</evidence>
<keyword evidence="1" id="KW-1133">Transmembrane helix</keyword>
<comment type="caution">
    <text evidence="2">The sequence shown here is derived from an EMBL/GenBank/DDBJ whole genome shotgun (WGS) entry which is preliminary data.</text>
</comment>
<name>A0A3D8IPN1_9HELI</name>